<dbReference type="EMBL" id="FMYU01000005">
    <property type="protein sequence ID" value="SDC43134.1"/>
    <property type="molecule type" value="Genomic_DNA"/>
</dbReference>
<dbReference type="InterPro" id="IPR011330">
    <property type="entry name" value="Glyco_hydro/deAcase_b/a-brl"/>
</dbReference>
<accession>A0A1G6LIY8</accession>
<keyword evidence="4" id="KW-0378">Hydrolase</keyword>
<name>A0A1G6LIY8_9BACT</name>
<evidence type="ECO:0000256" key="1">
    <source>
        <dbReference type="ARBA" id="ARBA00006821"/>
    </source>
</evidence>
<evidence type="ECO:0000313" key="5">
    <source>
        <dbReference type="Proteomes" id="UP000199411"/>
    </source>
</evidence>
<dbReference type="RefSeq" id="WP_092128361.1">
    <property type="nucleotide sequence ID" value="NZ_FMYU01000005.1"/>
</dbReference>
<dbReference type="PANTHER" id="PTHR36306:SF1">
    <property type="entry name" value="ALPHA-AMYLASE-RELATED"/>
    <property type="match status" value="1"/>
</dbReference>
<dbReference type="Gene3D" id="3.20.110.20">
    <property type="match status" value="1"/>
</dbReference>
<dbReference type="AlphaFoldDB" id="A0A1G6LIY8"/>
<evidence type="ECO:0000256" key="2">
    <source>
        <dbReference type="ARBA" id="ARBA00023277"/>
    </source>
</evidence>
<dbReference type="OrthoDB" id="5439047at2"/>
<dbReference type="Pfam" id="PF03065">
    <property type="entry name" value="Glyco_hydro_57"/>
    <property type="match status" value="1"/>
</dbReference>
<dbReference type="GO" id="GO:0005975">
    <property type="term" value="P:carbohydrate metabolic process"/>
    <property type="evidence" value="ECO:0007669"/>
    <property type="project" value="InterPro"/>
</dbReference>
<gene>
    <name evidence="4" type="ORF">SAMN05660835_00825</name>
</gene>
<dbReference type="Proteomes" id="UP000199411">
    <property type="component" value="Unassembled WGS sequence"/>
</dbReference>
<proteinExistence type="inferred from homology"/>
<comment type="similarity">
    <text evidence="1">Belongs to the glycosyl hydrolase 57 family.</text>
</comment>
<dbReference type="SUPFAM" id="SSF88713">
    <property type="entry name" value="Glycoside hydrolase/deacetylase"/>
    <property type="match status" value="1"/>
</dbReference>
<dbReference type="PANTHER" id="PTHR36306">
    <property type="entry name" value="ALPHA-AMYLASE-RELATED-RELATED"/>
    <property type="match status" value="1"/>
</dbReference>
<evidence type="ECO:0000313" key="4">
    <source>
        <dbReference type="EMBL" id="SDC43134.1"/>
    </source>
</evidence>
<keyword evidence="5" id="KW-1185">Reference proteome</keyword>
<feature type="domain" description="Glycoside hydrolase family 57 N-terminal" evidence="3">
    <location>
        <begin position="32"/>
        <end position="147"/>
    </location>
</feature>
<reference evidence="5" key="1">
    <citation type="submission" date="2016-10" db="EMBL/GenBank/DDBJ databases">
        <authorList>
            <person name="Varghese N."/>
            <person name="Submissions S."/>
        </authorList>
    </citation>
    <scope>NUCLEOTIDE SEQUENCE [LARGE SCALE GENOMIC DNA]</scope>
    <source>
        <strain evidence="5">DSM 8415</strain>
    </source>
</reference>
<dbReference type="InterPro" id="IPR052046">
    <property type="entry name" value="GH57_Enzymes"/>
</dbReference>
<keyword evidence="2" id="KW-0119">Carbohydrate metabolism</keyword>
<sequence>MKINSLTKVSNKPKFYLIFHCNLAFSSIDEDQLNEVIAKSYFPLLEIVKSTNTKTGIELSGYTLEKLSKFAPLFIDELKILSKSGLVEVIASGYQQIIGPIVPYKVNVKNQELGLKVYENFLGIKPRVAFLNEQVFSKSMVDIYKEFYDAICMEWNNPYSINAHYWQESYGFAPAIAKGIKTQIPIIWTNSILFQQFQRTATSQNTLENYLSMIERFIKKGYRYLPIYSSDLEVFNFRPGRFNTENNINTNEWKNIEKIFLALKNYGEFLLPCEVLQFANKKIALDLSNPVYPIIVKKQPKYSLSRWSVAGLGGHYINTLCYNCYDTIKNKTDNESWKNLLKFWGSDYRTHTTLNKWHASISYLSKFNNDFKIETKNAKELDFDNNSGKILLKGKQYSATFLTKKGLALENVCKNEKKLLFGSVNHGELDYISHGADYYTGTTTIESCSFGRIANLNETSNIEVKKTGEDKFFIKGINYLSDLAVEERIWIVDFALKKISIYDILKLSKPTKASIRMATFTLLPIKKNIKFWYSCKNGGRYNEKFFIEKDMPILHHLPVSILQSSNGGLGVTDGYLSFGIRNSLIVKLFIDKTFGSPLVLLQNSPDHDRYLTRVFFSVQEFDDTLKPTIVEFKVGYSIFFD</sequence>
<evidence type="ECO:0000259" key="3">
    <source>
        <dbReference type="Pfam" id="PF03065"/>
    </source>
</evidence>
<organism evidence="4 5">
    <name type="scientific">Desulfurella multipotens</name>
    <dbReference type="NCBI Taxonomy" id="79269"/>
    <lineage>
        <taxon>Bacteria</taxon>
        <taxon>Pseudomonadati</taxon>
        <taxon>Campylobacterota</taxon>
        <taxon>Desulfurellia</taxon>
        <taxon>Desulfurellales</taxon>
        <taxon>Desulfurellaceae</taxon>
        <taxon>Desulfurella</taxon>
    </lineage>
</organism>
<dbReference type="InterPro" id="IPR004300">
    <property type="entry name" value="Glyco_hydro_57_N"/>
</dbReference>
<dbReference type="GO" id="GO:0016787">
    <property type="term" value="F:hydrolase activity"/>
    <property type="evidence" value="ECO:0007669"/>
    <property type="project" value="UniProtKB-KW"/>
</dbReference>
<protein>
    <submittedName>
        <fullName evidence="4">Glycosyl hydrolase family 57</fullName>
    </submittedName>
</protein>